<evidence type="ECO:0000313" key="7">
    <source>
        <dbReference type="EMBL" id="MDK2123529.1"/>
    </source>
</evidence>
<keyword evidence="4" id="KW-0472">Membrane</keyword>
<evidence type="ECO:0000313" key="8">
    <source>
        <dbReference type="Proteomes" id="UP001172778"/>
    </source>
</evidence>
<keyword evidence="4" id="KW-0812">Transmembrane</keyword>
<dbReference type="CDD" id="cd06225">
    <property type="entry name" value="HAMP"/>
    <property type="match status" value="1"/>
</dbReference>
<dbReference type="EMBL" id="JARRAF010000005">
    <property type="protein sequence ID" value="MDK2123529.1"/>
    <property type="molecule type" value="Genomic_DNA"/>
</dbReference>
<reference evidence="7" key="1">
    <citation type="submission" date="2023-03" db="EMBL/GenBank/DDBJ databases">
        <title>Chitinimonas shenzhenensis gen. nov., sp. nov., a novel member of family Burkholderiaceae isolated from activated sludge collected in Shen Zhen, China.</title>
        <authorList>
            <person name="Wang X."/>
        </authorList>
    </citation>
    <scope>NUCLEOTIDE SEQUENCE</scope>
    <source>
        <strain evidence="7">DQS-5</strain>
    </source>
</reference>
<dbReference type="PANTHER" id="PTHR32089:SF112">
    <property type="entry name" value="LYSOZYME-LIKE PROTEIN-RELATED"/>
    <property type="match status" value="1"/>
</dbReference>
<organism evidence="7 8">
    <name type="scientific">Parachitinimonas caeni</name>
    <dbReference type="NCBI Taxonomy" id="3031301"/>
    <lineage>
        <taxon>Bacteria</taxon>
        <taxon>Pseudomonadati</taxon>
        <taxon>Pseudomonadota</taxon>
        <taxon>Betaproteobacteria</taxon>
        <taxon>Neisseriales</taxon>
        <taxon>Chitinibacteraceae</taxon>
        <taxon>Parachitinimonas</taxon>
    </lineage>
</organism>
<dbReference type="PROSITE" id="PS50111">
    <property type="entry name" value="CHEMOTAXIS_TRANSDUC_2"/>
    <property type="match status" value="1"/>
</dbReference>
<feature type="transmembrane region" description="Helical" evidence="4">
    <location>
        <begin position="183"/>
        <end position="206"/>
    </location>
</feature>
<dbReference type="Gene3D" id="1.10.287.950">
    <property type="entry name" value="Methyl-accepting chemotaxis protein"/>
    <property type="match status" value="1"/>
</dbReference>
<dbReference type="InterPro" id="IPR004090">
    <property type="entry name" value="Chemotax_Me-accpt_rcpt"/>
</dbReference>
<evidence type="ECO:0000256" key="4">
    <source>
        <dbReference type="SAM" id="Phobius"/>
    </source>
</evidence>
<feature type="domain" description="HAMP" evidence="6">
    <location>
        <begin position="207"/>
        <end position="260"/>
    </location>
</feature>
<comment type="similarity">
    <text evidence="2">Belongs to the methyl-accepting chemotaxis (MCP) protein family.</text>
</comment>
<dbReference type="InterPro" id="IPR024478">
    <property type="entry name" value="HlyB_4HB_MCP"/>
</dbReference>
<name>A0ABT7DTX2_9NEIS</name>
<dbReference type="Pfam" id="PF00015">
    <property type="entry name" value="MCPsignal"/>
    <property type="match status" value="1"/>
</dbReference>
<dbReference type="SMART" id="SM00304">
    <property type="entry name" value="HAMP"/>
    <property type="match status" value="1"/>
</dbReference>
<accession>A0ABT7DTX2</accession>
<proteinExistence type="inferred from homology"/>
<dbReference type="RefSeq" id="WP_284099829.1">
    <property type="nucleotide sequence ID" value="NZ_JARRAF010000005.1"/>
</dbReference>
<dbReference type="Pfam" id="PF12729">
    <property type="entry name" value="4HB_MCP_1"/>
    <property type="match status" value="1"/>
</dbReference>
<feature type="domain" description="Methyl-accepting transducer" evidence="5">
    <location>
        <begin position="265"/>
        <end position="501"/>
    </location>
</feature>
<sequence length="538" mass="58136">MTIGKRIIVLLAAALLALLIVGVVGITQFRVINEEVGELADDNFPGLMAVGDIADSYKELRALLLEHLLEKDAGKRKALEGQIKSVSELFDKQVESYKNFVSDKTEDGIFQEMLARYTDYRKIYNQLLEQSIKGEVEQAQSAVSTSLSPAGTALDAAIKKVASHNLKDEESARQVVDTSYHSAVTWFGAVSAVFIILLLTMGWMLYRAIKHPLAVMEKMVETVERNLDFTLRVPIRSHDEVGLTVAAFNNLLATLQNSLGEISQRIHKVAYAATEMNRTAAQMSDSSALASDSASNMAATVQQVTVSINHVADRASEADTISRRSGEIAADGQQVIHAAVDEINGIAGDVHGAASQIIDLQKESGRITSVIQVIKEVADQTNLLALNAAIEAARAGEAGRGFAVVADEVRKLAERTTSSTREIAQIIASIQSGSDAAVLRMQQMVSRVEGGVHKAERAGQSIEEIQAGSAQVVDTVGDISHAIREQSAASLNIARQVERIAQMSEDNSQTAEQTSTAAKELELLSRQMQDIVARYRIA</sequence>
<dbReference type="Proteomes" id="UP001172778">
    <property type="component" value="Unassembled WGS sequence"/>
</dbReference>
<dbReference type="PANTHER" id="PTHR32089">
    <property type="entry name" value="METHYL-ACCEPTING CHEMOTAXIS PROTEIN MCPB"/>
    <property type="match status" value="1"/>
</dbReference>
<dbReference type="CDD" id="cd11386">
    <property type="entry name" value="MCP_signal"/>
    <property type="match status" value="1"/>
</dbReference>
<comment type="caution">
    <text evidence="7">The sequence shown here is derived from an EMBL/GenBank/DDBJ whole genome shotgun (WGS) entry which is preliminary data.</text>
</comment>
<protein>
    <submittedName>
        <fullName evidence="7">Methyl-accepting chemotaxis protein</fullName>
    </submittedName>
</protein>
<dbReference type="PRINTS" id="PR00260">
    <property type="entry name" value="CHEMTRNSDUCR"/>
</dbReference>
<gene>
    <name evidence="7" type="ORF">PZA18_05640</name>
</gene>
<keyword evidence="8" id="KW-1185">Reference proteome</keyword>
<dbReference type="Pfam" id="PF00672">
    <property type="entry name" value="HAMP"/>
    <property type="match status" value="1"/>
</dbReference>
<dbReference type="InterPro" id="IPR004089">
    <property type="entry name" value="MCPsignal_dom"/>
</dbReference>
<keyword evidence="4" id="KW-1133">Transmembrane helix</keyword>
<keyword evidence="1 3" id="KW-0807">Transducer</keyword>
<evidence type="ECO:0000259" key="5">
    <source>
        <dbReference type="PROSITE" id="PS50111"/>
    </source>
</evidence>
<evidence type="ECO:0000256" key="3">
    <source>
        <dbReference type="PROSITE-ProRule" id="PRU00284"/>
    </source>
</evidence>
<dbReference type="InterPro" id="IPR003660">
    <property type="entry name" value="HAMP_dom"/>
</dbReference>
<evidence type="ECO:0000259" key="6">
    <source>
        <dbReference type="PROSITE" id="PS50885"/>
    </source>
</evidence>
<dbReference type="SMART" id="SM00283">
    <property type="entry name" value="MA"/>
    <property type="match status" value="1"/>
</dbReference>
<evidence type="ECO:0000256" key="1">
    <source>
        <dbReference type="ARBA" id="ARBA00023224"/>
    </source>
</evidence>
<dbReference type="SUPFAM" id="SSF58104">
    <property type="entry name" value="Methyl-accepting chemotaxis protein (MCP) signaling domain"/>
    <property type="match status" value="1"/>
</dbReference>
<dbReference type="PROSITE" id="PS50885">
    <property type="entry name" value="HAMP"/>
    <property type="match status" value="1"/>
</dbReference>
<evidence type="ECO:0000256" key="2">
    <source>
        <dbReference type="ARBA" id="ARBA00029447"/>
    </source>
</evidence>